<evidence type="ECO:0000313" key="7">
    <source>
        <dbReference type="Proteomes" id="UP000009131"/>
    </source>
</evidence>
<dbReference type="CDD" id="cd19071">
    <property type="entry name" value="AKR_AKR1-5-like"/>
    <property type="match status" value="1"/>
</dbReference>
<evidence type="ECO:0000313" key="6">
    <source>
        <dbReference type="EMBL" id="GAA95234.1"/>
    </source>
</evidence>
<dbReference type="OrthoDB" id="416253at2759"/>
<protein>
    <recommendedName>
        <fullName evidence="5">NADP-dependent oxidoreductase domain-containing protein</fullName>
    </recommendedName>
</protein>
<dbReference type="HOGENOM" id="CLU_023205_0_0_1"/>
<feature type="site" description="Lowers pKa of active site Tyr" evidence="4">
    <location>
        <position position="83"/>
    </location>
</feature>
<keyword evidence="7" id="KW-1185">Reference proteome</keyword>
<dbReference type="Gene3D" id="3.20.20.100">
    <property type="entry name" value="NADP-dependent oxidoreductase domain"/>
    <property type="match status" value="1"/>
</dbReference>
<dbReference type="FunCoup" id="G7DXC4">
    <property type="interactions" value="333"/>
</dbReference>
<name>G7DXC4_MIXOS</name>
<keyword evidence="1" id="KW-0560">Oxidoreductase</keyword>
<reference evidence="6 7" key="1">
    <citation type="journal article" date="2011" name="J. Gen. Appl. Microbiol.">
        <title>Draft genome sequencing of the enigmatic basidiomycete Mixia osmundae.</title>
        <authorList>
            <person name="Nishida H."/>
            <person name="Nagatsuka Y."/>
            <person name="Sugiyama J."/>
        </authorList>
    </citation>
    <scope>NUCLEOTIDE SEQUENCE [LARGE SCALE GENOMIC DNA]</scope>
    <source>
        <strain evidence="7">CBS 9802 / IAM 14324 / JCM 22182 / KY 12970</strain>
    </source>
</reference>
<dbReference type="InterPro" id="IPR036812">
    <property type="entry name" value="NAD(P)_OxRdtase_dom_sf"/>
</dbReference>
<evidence type="ECO:0000256" key="4">
    <source>
        <dbReference type="PIRSR" id="PIRSR000097-3"/>
    </source>
</evidence>
<dbReference type="FunFam" id="3.20.20.100:FF:000002">
    <property type="entry name" value="2,5-diketo-D-gluconic acid reductase A"/>
    <property type="match status" value="1"/>
</dbReference>
<gene>
    <name evidence="6" type="primary">Mo01890</name>
    <name evidence="6" type="ORF">E5Q_01890</name>
</gene>
<dbReference type="SUPFAM" id="SSF51430">
    <property type="entry name" value="NAD(P)-linked oxidoreductase"/>
    <property type="match status" value="1"/>
</dbReference>
<dbReference type="InterPro" id="IPR020471">
    <property type="entry name" value="AKR"/>
</dbReference>
<dbReference type="PROSITE" id="PS00798">
    <property type="entry name" value="ALDOKETO_REDUCTASE_1"/>
    <property type="match status" value="1"/>
</dbReference>
<dbReference type="InParanoid" id="G7DXC4"/>
<dbReference type="eggNOG" id="KOG1577">
    <property type="taxonomic scope" value="Eukaryota"/>
</dbReference>
<feature type="domain" description="NADP-dependent oxidoreductase" evidence="5">
    <location>
        <begin position="21"/>
        <end position="276"/>
    </location>
</feature>
<dbReference type="AlphaFoldDB" id="G7DXC4"/>
<sequence length="285" mass="31761">MALARSFTIKTGSVTSQIPAVGLGTWQSEPGEVKRAVAHAIKTGYRHIDGAPIYGNEKEVGQGIKEGLQAAGIKRDDLFITSKLWNSHHQPEYVEKGLDQTLQDLQLDYLNLFLCHWPVAYNKQEGKIKSTPKNAKGELDIDHELTKDFEPTWRAMEKLVESGKVRHIGVSNFNIRRCKELLGYAKIKPVINQVELSIINPQPDLLAWSKQNNILLEAYSPFGSAGAPLLSNKVVTEIAKKNNTDTGVVLISHAIQRGLVVLPKSVTPKRIEHNFKGTCSKVRYF</sequence>
<evidence type="ECO:0000256" key="3">
    <source>
        <dbReference type="PIRSR" id="PIRSR000097-2"/>
    </source>
</evidence>
<dbReference type="STRING" id="764103.G7DXC4"/>
<evidence type="ECO:0000256" key="2">
    <source>
        <dbReference type="PIRSR" id="PIRSR000097-1"/>
    </source>
</evidence>
<dbReference type="PROSITE" id="PS00062">
    <property type="entry name" value="ALDOKETO_REDUCTASE_2"/>
    <property type="match status" value="1"/>
</dbReference>
<reference evidence="6 7" key="2">
    <citation type="journal article" date="2012" name="Open Biol.">
        <title>Characteristics of nucleosomes and linker DNA regions on the genome of the basidiomycete Mixia osmundae revealed by mono- and dinucleosome mapping.</title>
        <authorList>
            <person name="Nishida H."/>
            <person name="Kondo S."/>
            <person name="Matsumoto T."/>
            <person name="Suzuki Y."/>
            <person name="Yoshikawa H."/>
            <person name="Taylor T.D."/>
            <person name="Sugiyama J."/>
        </authorList>
    </citation>
    <scope>NUCLEOTIDE SEQUENCE [LARGE SCALE GENOMIC DNA]</scope>
    <source>
        <strain evidence="7">CBS 9802 / IAM 14324 / JCM 22182 / KY 12970</strain>
    </source>
</reference>
<feature type="active site" description="Proton donor" evidence="2">
    <location>
        <position position="54"/>
    </location>
</feature>
<evidence type="ECO:0000259" key="5">
    <source>
        <dbReference type="Pfam" id="PF00248"/>
    </source>
</evidence>
<organism evidence="6 7">
    <name type="scientific">Mixia osmundae (strain CBS 9802 / IAM 14324 / JCM 22182 / KY 12970)</name>
    <dbReference type="NCBI Taxonomy" id="764103"/>
    <lineage>
        <taxon>Eukaryota</taxon>
        <taxon>Fungi</taxon>
        <taxon>Dikarya</taxon>
        <taxon>Basidiomycota</taxon>
        <taxon>Pucciniomycotina</taxon>
        <taxon>Mixiomycetes</taxon>
        <taxon>Mixiales</taxon>
        <taxon>Mixiaceae</taxon>
        <taxon>Mixia</taxon>
    </lineage>
</organism>
<dbReference type="PIRSF" id="PIRSF000097">
    <property type="entry name" value="AKR"/>
    <property type="match status" value="1"/>
</dbReference>
<dbReference type="GO" id="GO:0016616">
    <property type="term" value="F:oxidoreductase activity, acting on the CH-OH group of donors, NAD or NADP as acceptor"/>
    <property type="evidence" value="ECO:0007669"/>
    <property type="project" value="UniProtKB-ARBA"/>
</dbReference>
<dbReference type="EMBL" id="BABT02000061">
    <property type="protein sequence ID" value="GAA95234.1"/>
    <property type="molecule type" value="Genomic_DNA"/>
</dbReference>
<dbReference type="Pfam" id="PF00248">
    <property type="entry name" value="Aldo_ket_red"/>
    <property type="match status" value="1"/>
</dbReference>
<dbReference type="InterPro" id="IPR023210">
    <property type="entry name" value="NADP_OxRdtase_dom"/>
</dbReference>
<dbReference type="PANTHER" id="PTHR11732">
    <property type="entry name" value="ALDO/KETO REDUCTASE"/>
    <property type="match status" value="1"/>
</dbReference>
<dbReference type="InterPro" id="IPR018170">
    <property type="entry name" value="Aldo/ket_reductase_CS"/>
</dbReference>
<accession>G7DXC4</accession>
<proteinExistence type="predicted"/>
<comment type="caution">
    <text evidence="6">The sequence shown here is derived from an EMBL/GenBank/DDBJ whole genome shotgun (WGS) entry which is preliminary data.</text>
</comment>
<dbReference type="PRINTS" id="PR00069">
    <property type="entry name" value="ALDKETRDTASE"/>
</dbReference>
<feature type="binding site" evidence="3">
    <location>
        <position position="116"/>
    </location>
    <ligand>
        <name>substrate</name>
    </ligand>
</feature>
<evidence type="ECO:0000256" key="1">
    <source>
        <dbReference type="ARBA" id="ARBA00023002"/>
    </source>
</evidence>
<dbReference type="Proteomes" id="UP000009131">
    <property type="component" value="Unassembled WGS sequence"/>
</dbReference>